<dbReference type="PANTHER" id="PTHR32305">
    <property type="match status" value="1"/>
</dbReference>
<organism evidence="1 2">
    <name type="scientific">Mariniplasma anaerobium</name>
    <dbReference type="NCBI Taxonomy" id="2735436"/>
    <lineage>
        <taxon>Bacteria</taxon>
        <taxon>Bacillati</taxon>
        <taxon>Mycoplasmatota</taxon>
        <taxon>Mollicutes</taxon>
        <taxon>Acholeplasmatales</taxon>
        <taxon>Acholeplasmataceae</taxon>
        <taxon>Mariniplasma</taxon>
    </lineage>
</organism>
<dbReference type="KEGG" id="manr:MPAN_014940"/>
<dbReference type="InterPro" id="IPR031325">
    <property type="entry name" value="RHS_repeat"/>
</dbReference>
<gene>
    <name evidence="1" type="ORF">MPAN_014940</name>
</gene>
<reference evidence="1" key="1">
    <citation type="submission" date="2021-01" db="EMBL/GenBank/DDBJ databases">
        <title>Draft genome sequence of Acholeplasmataceae bacterium strain Mahy22.</title>
        <authorList>
            <person name="Watanabe M."/>
            <person name="Kojima H."/>
            <person name="Fukui M."/>
        </authorList>
    </citation>
    <scope>NUCLEOTIDE SEQUENCE</scope>
    <source>
        <strain evidence="1">Mahy22</strain>
    </source>
</reference>
<name>A0A7U9XV65_9MOLU</name>
<dbReference type="NCBIfam" id="TIGR03696">
    <property type="entry name" value="Rhs_assc_core"/>
    <property type="match status" value="1"/>
</dbReference>
<dbReference type="EMBL" id="AP024412">
    <property type="protein sequence ID" value="BCR36601.1"/>
    <property type="molecule type" value="Genomic_DNA"/>
</dbReference>
<dbReference type="Pfam" id="PF05593">
    <property type="entry name" value="RHS_repeat"/>
    <property type="match status" value="1"/>
</dbReference>
<dbReference type="Proteomes" id="UP000620133">
    <property type="component" value="Chromosome"/>
</dbReference>
<dbReference type="InterPro" id="IPR022385">
    <property type="entry name" value="Rhs_assc_core"/>
</dbReference>
<dbReference type="Gene3D" id="2.180.10.10">
    <property type="entry name" value="RHS repeat-associated core"/>
    <property type="match status" value="1"/>
</dbReference>
<dbReference type="PANTHER" id="PTHR32305:SF17">
    <property type="entry name" value="TRNA NUCLEASE WAPA"/>
    <property type="match status" value="1"/>
</dbReference>
<proteinExistence type="predicted"/>
<evidence type="ECO:0000313" key="1">
    <source>
        <dbReference type="EMBL" id="BCR36601.1"/>
    </source>
</evidence>
<sequence length="2109" mass="242320">MFKKEPLKNQQILVLVRLLKASTKMLVFLALFGQLWSLVPWSAFQVQAATIENQELITEQSSFDSYPTTNDPDFDQSQVAIESEMIDERTETSKTFRKVDGTYEVAMYNDVIHYQKDGKWKQINNSLYDTGNELENKDNKFKVKFPKKIDDNKSIKLTLDKYSIDWSILDINQSTVKYDESKTESNDIKELININQSVLYSQVLQDVDIEYILTGSKIKENIILNNYIEEFSLTFEYKLKDLSLIQDENGSILFLNQDDEVLFSFDELYMIDDELNTSYDVSYELNHIGNKVYQITIIPNDEWLQTASYPVKIDPSLVINGSDNPGIRDKYVTSSKAFEYGSFLMVGKNSIDSYKSYIEISTAEIPDDAIVSYAHLQLRTYYGTTYNHCDYLSCQINLKKVNYTSSWTNITRNTFNDVDTFIEDYDYVYPGDIGIEYYRWDMTKAMNDWLEDNRSVGIVELSKQTLVTNDHMYFASEEYGDTIGPNVIVGYQYTTGLYNFWTYHSAPVGDAGTAMINDFTGELNFVRNDYFGKHDGLVIDIGMYYSENLKDVNIGYGLGWRTNFDSYASVNATTGERIVTNSNGSKTYFEYVPADFATDEPLIRDYNLTTYLADDGSRNILVVDDYNNDQNLDIIVYTPDRIRSIYDNGRLVRIEDLKTGQFLNIHHDANNRLDKVSDFYGNFISFEYDSTDDNLEYQLIQLAQTWDVDGNCTSYNLVEVIEYEYSSNALNNNKNLSSVTYHKDYRGQVSYLDIVNSTYQGFSTFMANASSDTVIYDYYDSLGGDDRLDSITSSEGLNLEIQYDTLNKVDQYKYTMGSDNLGFIDVEYALYQTTFEDHLGNSVMYTFDSYGHTVNILDDFGNATYYRYLNPWTGTFESKNLFLNHKLVESSLPQKTQLNPIGNHSFEYNTLSTDTNWDFVIDSNAGFFKNPVGSYLTTQSLFGDKAAYIFVYPNQVAHLEQQIILDQGDDYKLSGYIYGDTSEDAYLAVTVDGSTEYTPINDQLGEWKYLEVDFDVTSDNTIVTIKLYNSVNGRAYFDNIQITNAFQDTRVNILDNPSFEMNTAGWTLSNATRVYDGIENQQGDLYDSILGDYYIRIIGDADLGKYIETTLTSSEFEAGSNYIISAWAKGDVTPDKHYDQNPDGRAFGIYVTLSDGTNSDEYYYEFDSDIESWQYQASKIYVDSTITSINVKVYYRGEGTVYFDGIQMYNESFGTEYSYDAYGNTEYIRTPESSGVIFNEYNEDNRFLLDQSTDQNNKVTYYGAYSSGLFKDVSQNNVAATITYNEYNKAYRVEIGEDANDDGVVDGSYYQNYLYYTTQGQYISKTTDEFGSEIEYTRGLLNGLLTSFDNEIDIATNYTYDEKGRIKTISKDDSTITYHYTGDVLDEIQMNGMTYKLEYDDLYRLEYVYIGTGTEGTFSGSMLKEYTYDTDIASNVTYETSRIFEEIFGNGDKIKITYNDENQIEGLWFYETDHYVQRYSYEYNQSGNLTVLKDLRDNQEYYYNYDLVGRIRKVTNQDGNVISYDYDNAGNLHIYTFDIEGYSRTTTFNYNLTSGIYDNTEFGDVTKNYTFETDDLRRLVDISITLNTTTINTVLYSYYEGVDVTYGDVSRRIKTITQTNGHHYITQTMEYNEQGYITKITDFSSDIMEYYYDENNQLIRENNEIDDYTFTYAYDDYGNLTTQSYYNFAQGNNTLPTPLQTEVYGYDSTWKDKISSMVYIDVLNSSLSYTLTFVYDNSGNVTEIDDTRGTSYDKSFTWEGRSLISQTIGSMTSTYTYNQDGIRDSKTVGTVTTTYYLNGSLVLYETDGTNEIYYTYDVDGSLISMRYNGSEYFYMFDALGNVSYLIDSDGYTVVYYRYDAYGNITVQTSSALANANPYRYRGYRYDQESGLYYLQSRYYNPETGRFINADGMLKASDTVLGHNMFTYTENNPVMNVDPSGYCLANANGDSVNPEWRPRCNPYDQYPGMNGGNWGPGNTDDLAVVIDITGGLIVGGGIAIVINFTDQYIEIYLHYGVYISDAPLSIDIGFVDNYDKPGDYKGQFMSTSISGKLLGAGHAWSVDIEVLDFYIEDGPRTTFITFGTSHFSYTYQLYLVDEEEVPYFIYYWGE</sequence>
<dbReference type="InterPro" id="IPR050708">
    <property type="entry name" value="T6SS_VgrG/RHS"/>
</dbReference>
<dbReference type="Gene3D" id="2.60.120.260">
    <property type="entry name" value="Galactose-binding domain-like"/>
    <property type="match status" value="2"/>
</dbReference>
<protein>
    <submittedName>
        <fullName evidence="1">Uncharacterized protein</fullName>
    </submittedName>
</protein>
<keyword evidence="2" id="KW-1185">Reference proteome</keyword>
<dbReference type="RefSeq" id="WP_176239248.1">
    <property type="nucleotide sequence ID" value="NZ_AP024412.1"/>
</dbReference>
<accession>A0A7U9XV65</accession>
<evidence type="ECO:0000313" key="2">
    <source>
        <dbReference type="Proteomes" id="UP000620133"/>
    </source>
</evidence>